<accession>A0A4P9X9M6</accession>
<name>A0A4P9X9M6_9FUNG</name>
<evidence type="ECO:0000256" key="2">
    <source>
        <dbReference type="ARBA" id="ARBA00009066"/>
    </source>
</evidence>
<evidence type="ECO:0000256" key="4">
    <source>
        <dbReference type="ARBA" id="ARBA00022989"/>
    </source>
</evidence>
<dbReference type="InterPro" id="IPR005351">
    <property type="entry name" value="ASTER"/>
</dbReference>
<dbReference type="EMBL" id="ML014153">
    <property type="protein sequence ID" value="RKP02057.1"/>
    <property type="molecule type" value="Genomic_DNA"/>
</dbReference>
<dbReference type="PANTHER" id="PTHR13193:SF0">
    <property type="entry name" value="PAT COMPLEX SUBUNIT ASTERIX"/>
    <property type="match status" value="1"/>
</dbReference>
<keyword evidence="4 6" id="KW-1133">Transmembrane helix</keyword>
<dbReference type="GO" id="GO:0045048">
    <property type="term" value="P:protein insertion into ER membrane"/>
    <property type="evidence" value="ECO:0007669"/>
    <property type="project" value="InterPro"/>
</dbReference>
<evidence type="ECO:0000256" key="3">
    <source>
        <dbReference type="ARBA" id="ARBA00022692"/>
    </source>
</evidence>
<protein>
    <submittedName>
        <fullName evidence="7">Uncharacterized protein</fullName>
    </submittedName>
</protein>
<dbReference type="AlphaFoldDB" id="A0A4P9X9M6"/>
<organism evidence="7 8">
    <name type="scientific">Caulochytrium protostelioides</name>
    <dbReference type="NCBI Taxonomy" id="1555241"/>
    <lineage>
        <taxon>Eukaryota</taxon>
        <taxon>Fungi</taxon>
        <taxon>Fungi incertae sedis</taxon>
        <taxon>Chytridiomycota</taxon>
        <taxon>Chytridiomycota incertae sedis</taxon>
        <taxon>Chytridiomycetes</taxon>
        <taxon>Caulochytriales</taxon>
        <taxon>Caulochytriaceae</taxon>
        <taxon>Caulochytrium</taxon>
    </lineage>
</organism>
<keyword evidence="3 6" id="KW-0812">Transmembrane</keyword>
<feature type="transmembrane region" description="Helical" evidence="6">
    <location>
        <begin position="47"/>
        <end position="72"/>
    </location>
</feature>
<proteinExistence type="inferred from homology"/>
<dbReference type="GO" id="GO:0044183">
    <property type="term" value="F:protein folding chaperone"/>
    <property type="evidence" value="ECO:0007669"/>
    <property type="project" value="InterPro"/>
</dbReference>
<reference evidence="8" key="1">
    <citation type="journal article" date="2018" name="Nat. Microbiol.">
        <title>Leveraging single-cell genomics to expand the fungal tree of life.</title>
        <authorList>
            <person name="Ahrendt S.R."/>
            <person name="Quandt C.A."/>
            <person name="Ciobanu D."/>
            <person name="Clum A."/>
            <person name="Salamov A."/>
            <person name="Andreopoulos B."/>
            <person name="Cheng J.F."/>
            <person name="Woyke T."/>
            <person name="Pelin A."/>
            <person name="Henrissat B."/>
            <person name="Reynolds N.K."/>
            <person name="Benny G.L."/>
            <person name="Smith M.E."/>
            <person name="James T.Y."/>
            <person name="Grigoriev I.V."/>
        </authorList>
    </citation>
    <scope>NUCLEOTIDE SEQUENCE [LARGE SCALE GENOMIC DNA]</scope>
    <source>
        <strain evidence="8">ATCC 52028</strain>
    </source>
</reference>
<comment type="similarity">
    <text evidence="2">Belongs to the Asterix family.</text>
</comment>
<dbReference type="PANTHER" id="PTHR13193">
    <property type="entry name" value="CGI-140"/>
    <property type="match status" value="1"/>
</dbReference>
<evidence type="ECO:0000256" key="6">
    <source>
        <dbReference type="SAM" id="Phobius"/>
    </source>
</evidence>
<comment type="subcellular location">
    <subcellularLocation>
        <location evidence="1">Membrane</location>
    </subcellularLocation>
</comment>
<evidence type="ECO:0000256" key="1">
    <source>
        <dbReference type="ARBA" id="ARBA00004370"/>
    </source>
</evidence>
<sequence>MAQPSANSVLDAVDAAALVQPSPARKASAIRAFRSARIHALDMQTDFVSFFAMIVGSASLMFKSVPLSWFSLFLGVSSYLNPRPNLQTQNGQIMAGIAVSLLAIATNYLVVAGYEILALFRADQAAAAV</sequence>
<dbReference type="Pfam" id="PF03669">
    <property type="entry name" value="ASTER"/>
    <property type="match status" value="1"/>
</dbReference>
<feature type="transmembrane region" description="Helical" evidence="6">
    <location>
        <begin position="92"/>
        <end position="111"/>
    </location>
</feature>
<evidence type="ECO:0000256" key="5">
    <source>
        <dbReference type="ARBA" id="ARBA00023136"/>
    </source>
</evidence>
<gene>
    <name evidence="7" type="ORF">CXG81DRAFT_18230</name>
</gene>
<dbReference type="GO" id="GO:0005789">
    <property type="term" value="C:endoplasmic reticulum membrane"/>
    <property type="evidence" value="ECO:0007669"/>
    <property type="project" value="InterPro"/>
</dbReference>
<dbReference type="Proteomes" id="UP000274922">
    <property type="component" value="Unassembled WGS sequence"/>
</dbReference>
<evidence type="ECO:0000313" key="7">
    <source>
        <dbReference type="EMBL" id="RKP02057.1"/>
    </source>
</evidence>
<keyword evidence="5 6" id="KW-0472">Membrane</keyword>
<evidence type="ECO:0000313" key="8">
    <source>
        <dbReference type="Proteomes" id="UP000274922"/>
    </source>
</evidence>
<keyword evidence="8" id="KW-1185">Reference proteome</keyword>